<feature type="compositionally biased region" description="Polar residues" evidence="8">
    <location>
        <begin position="377"/>
        <end position="389"/>
    </location>
</feature>
<feature type="compositionally biased region" description="Low complexity" evidence="8">
    <location>
        <begin position="345"/>
        <end position="355"/>
    </location>
</feature>
<comment type="domain">
    <text evidence="7">Subfamily III proteins have a conserved RTxK motif about 40-50 residues from the C-terminus; the threonine may be replaced by serine or cysteine.</text>
</comment>
<reference evidence="10" key="2">
    <citation type="journal article" date="2019" name="IMA Fungus">
        <title>Genome sequencing and comparison of five Tilletia species to identify candidate genes for the detection of regulated species infecting wheat.</title>
        <authorList>
            <person name="Nguyen H.D.T."/>
            <person name="Sultana T."/>
            <person name="Kesanakurti P."/>
            <person name="Hambleton S."/>
        </authorList>
    </citation>
    <scope>NUCLEOTIDE SEQUENCE</scope>
    <source>
        <strain evidence="10">DAOMC 236416</strain>
    </source>
</reference>
<evidence type="ECO:0000256" key="5">
    <source>
        <dbReference type="ARBA" id="ARBA00023211"/>
    </source>
</evidence>
<keyword evidence="11" id="KW-1185">Reference proteome</keyword>
<dbReference type="Gene3D" id="3.40.50.10880">
    <property type="entry name" value="Uncharacterised protein PF01937, DUF89, domain 3"/>
    <property type="match status" value="1"/>
</dbReference>
<comment type="function">
    <text evidence="7">Metal-dependent phosphatase that shows phosphatase activity against several substrates, including fructose-1-phosphate and fructose-6-phosphate. Its preference for fructose-1-phosphate, a strong glycating agent that causes DNA damage rather than a canonical yeast metabolite, suggests a damage-control function in hexose phosphate metabolism.</text>
</comment>
<comment type="caution">
    <text evidence="10">The sequence shown here is derived from an EMBL/GenBank/DDBJ whole genome shotgun (WGS) entry which is preliminary data.</text>
</comment>
<keyword evidence="3 7" id="KW-0479">Metal-binding</keyword>
<dbReference type="InterPro" id="IPR036075">
    <property type="entry name" value="ARMT-1-like_metal-bd_sf"/>
</dbReference>
<protein>
    <recommendedName>
        <fullName evidence="7">Sugar phosphate phosphatase</fullName>
        <ecNumber evidence="7">3.1.3.-</ecNumber>
    </recommendedName>
</protein>
<dbReference type="PANTHER" id="PTHR12260">
    <property type="entry name" value="DAMAGE-CONTROL PHOSPHATASE ARMT1"/>
    <property type="match status" value="1"/>
</dbReference>
<comment type="catalytic activity">
    <reaction evidence="6 7">
        <text>beta-D-fructose 6-phosphate = dihydroxyacetone + D-glyceraldehyde 3-phosphate</text>
        <dbReference type="Rhea" id="RHEA:28002"/>
        <dbReference type="ChEBI" id="CHEBI:16016"/>
        <dbReference type="ChEBI" id="CHEBI:57634"/>
        <dbReference type="ChEBI" id="CHEBI:59776"/>
    </reaction>
</comment>
<keyword evidence="5 7" id="KW-0464">Manganese</keyword>
<dbReference type="GO" id="GO:0006974">
    <property type="term" value="P:DNA damage response"/>
    <property type="evidence" value="ECO:0007669"/>
    <property type="project" value="TreeGrafter"/>
</dbReference>
<evidence type="ECO:0000256" key="2">
    <source>
        <dbReference type="ARBA" id="ARBA00009519"/>
    </source>
</evidence>
<comment type="cofactor">
    <cofactor evidence="7">
        <name>Mn(2+)</name>
        <dbReference type="ChEBI" id="CHEBI:29035"/>
    </cofactor>
    <cofactor evidence="7">
        <name>Ni(2+)</name>
        <dbReference type="ChEBI" id="CHEBI:49786"/>
    </cofactor>
</comment>
<dbReference type="PANTHER" id="PTHR12260:SF6">
    <property type="entry name" value="DAMAGE-CONTROL PHOSPHATASE ARMT1"/>
    <property type="match status" value="1"/>
</dbReference>
<feature type="domain" description="Damage-control phosphatase ARMT1-like metal-binding" evidence="9">
    <location>
        <begin position="33"/>
        <end position="338"/>
    </location>
</feature>
<dbReference type="AlphaFoldDB" id="A0A177TAY9"/>
<feature type="compositionally biased region" description="Low complexity" evidence="8">
    <location>
        <begin position="390"/>
        <end position="404"/>
    </location>
</feature>
<feature type="domain" description="Damage-control phosphatase ARMT1-like metal-binding" evidence="9">
    <location>
        <begin position="451"/>
        <end position="537"/>
    </location>
</feature>
<comment type="catalytic activity">
    <reaction evidence="1 7">
        <text>beta-D-fructose 1-phosphate + H2O = D-fructose + phosphate</text>
        <dbReference type="Rhea" id="RHEA:35603"/>
        <dbReference type="ChEBI" id="CHEBI:15377"/>
        <dbReference type="ChEBI" id="CHEBI:37721"/>
        <dbReference type="ChEBI" id="CHEBI:43474"/>
        <dbReference type="ChEBI" id="CHEBI:138881"/>
    </reaction>
</comment>
<feature type="region of interest" description="Disordered" evidence="8">
    <location>
        <begin position="342"/>
        <end position="411"/>
    </location>
</feature>
<keyword evidence="4 7" id="KW-0378">Hydrolase</keyword>
<sequence>MTAVLQSQQPPWTEVTPASTADKESFAYTSCLSRWPTILTGVIDSLVHASAALAYARNADLAQSRIDEAKSLIESISKLKHDLARNRALEPISFLQPQNSPDPRHYNAVLEAEGPTWFNASWLFAECHLYATLRAIFANSTHWQNFDPFALQKLQTLKSSGKAIRTLANTVNKIIAKSAEDDKKSVTNSAEGQKALFLEMATMSLWGNATDLSLLTSLSYADIQALQASSAEQQQAKARFILANDLERVWDDVFAPLPTFASEQERSKEGARVDIVLDNSGFELYTDLLFADWLLSTGKVREIVFHPKNMPWFVSDVNPSDFRHIIAALLCPEDFFLGEDGTAASSSSKKNSSNKVDTPQGIDPAYFADAQGRPCSPSASYIIDSTSVKPPTTSDISPSPTTSTNIDDNEEEEVEALKKTAARWVSHLDSGRFRLSMPLDAELGQPAGPGGFWTEPMGYSEMGKYAPDLLADLQESKLVIFKGDLNYRKLTSDLNWPSTTPFTTALGPLAGQMNILALRTCKADVCVGLGEGVEEKVKAEDEKWRINGKWAVVQLALRGEKL</sequence>
<gene>
    <name evidence="10" type="ORF">A4X13_0g1144</name>
</gene>
<dbReference type="Proteomes" id="UP000077521">
    <property type="component" value="Unassembled WGS sequence"/>
</dbReference>
<dbReference type="GO" id="GO:0005634">
    <property type="term" value="C:nucleus"/>
    <property type="evidence" value="ECO:0007669"/>
    <property type="project" value="TreeGrafter"/>
</dbReference>
<dbReference type="InterPro" id="IPR002791">
    <property type="entry name" value="ARMT1-like_metal-bd"/>
</dbReference>
<dbReference type="EC" id="3.1.3.-" evidence="7"/>
<dbReference type="Pfam" id="PF01937">
    <property type="entry name" value="ARMT1-like_dom"/>
    <property type="match status" value="2"/>
</dbReference>
<dbReference type="InterPro" id="IPR039763">
    <property type="entry name" value="ARMT1"/>
</dbReference>
<dbReference type="SUPFAM" id="SSF111321">
    <property type="entry name" value="AF1104-like"/>
    <property type="match status" value="1"/>
</dbReference>
<dbReference type="GO" id="GO:0016791">
    <property type="term" value="F:phosphatase activity"/>
    <property type="evidence" value="ECO:0007669"/>
    <property type="project" value="TreeGrafter"/>
</dbReference>
<evidence type="ECO:0000256" key="8">
    <source>
        <dbReference type="SAM" id="MobiDB-lite"/>
    </source>
</evidence>
<accession>A0A177TAY9</accession>
<dbReference type="GO" id="GO:0046872">
    <property type="term" value="F:metal ion binding"/>
    <property type="evidence" value="ECO:0007669"/>
    <property type="project" value="UniProtKB-UniRule"/>
</dbReference>
<dbReference type="Gene3D" id="1.20.930.60">
    <property type="match status" value="1"/>
</dbReference>
<evidence type="ECO:0000313" key="10">
    <source>
        <dbReference type="EMBL" id="KAE8259241.1"/>
    </source>
</evidence>
<dbReference type="EMBL" id="LWDF02000042">
    <property type="protein sequence ID" value="KAE8259241.1"/>
    <property type="molecule type" value="Genomic_DNA"/>
</dbReference>
<evidence type="ECO:0000256" key="6">
    <source>
        <dbReference type="ARBA" id="ARBA00048809"/>
    </source>
</evidence>
<name>A0A177TAY9_9BASI</name>
<organism evidence="10 11">
    <name type="scientific">Tilletia indica</name>
    <dbReference type="NCBI Taxonomy" id="43049"/>
    <lineage>
        <taxon>Eukaryota</taxon>
        <taxon>Fungi</taxon>
        <taxon>Dikarya</taxon>
        <taxon>Basidiomycota</taxon>
        <taxon>Ustilaginomycotina</taxon>
        <taxon>Exobasidiomycetes</taxon>
        <taxon>Tilletiales</taxon>
        <taxon>Tilletiaceae</taxon>
        <taxon>Tilletia</taxon>
    </lineage>
</organism>
<evidence type="ECO:0000313" key="11">
    <source>
        <dbReference type="Proteomes" id="UP000077521"/>
    </source>
</evidence>
<evidence type="ECO:0000256" key="1">
    <source>
        <dbReference type="ARBA" id="ARBA00001326"/>
    </source>
</evidence>
<comment type="similarity">
    <text evidence="2 7">Belongs to the damage-control phosphatase family. Sugar phosphate phosphatase III subfamily.</text>
</comment>
<proteinExistence type="inferred from homology"/>
<evidence type="ECO:0000256" key="7">
    <source>
        <dbReference type="RuleBase" id="RU367030"/>
    </source>
</evidence>
<evidence type="ECO:0000256" key="4">
    <source>
        <dbReference type="ARBA" id="ARBA00022801"/>
    </source>
</evidence>
<reference evidence="10" key="1">
    <citation type="submission" date="2016-04" db="EMBL/GenBank/DDBJ databases">
        <authorList>
            <person name="Nguyen H.D."/>
            <person name="Samba Siva P."/>
            <person name="Cullis J."/>
            <person name="Levesque C.A."/>
            <person name="Hambleton S."/>
        </authorList>
    </citation>
    <scope>NUCLEOTIDE SEQUENCE</scope>
    <source>
        <strain evidence="10">DAOMC 236416</strain>
    </source>
</reference>
<evidence type="ECO:0000256" key="3">
    <source>
        <dbReference type="ARBA" id="ARBA00022723"/>
    </source>
</evidence>
<evidence type="ECO:0000259" key="9">
    <source>
        <dbReference type="Pfam" id="PF01937"/>
    </source>
</evidence>